<evidence type="ECO:0000313" key="4">
    <source>
        <dbReference type="Proteomes" id="UP001528411"/>
    </source>
</evidence>
<sequence>MKTIKSIIWLSCIFIAICFSSSSEAKVTYLGDNGVYEKIYLSNSVTACASCHYSGSSSYTDLSTYSKFKTHGSTSSSYIATGFMPYSDADLNTNEKNLISQWVADGSVYAEAPTVAVVTDIVSSKTSATLYASIDPNGFKPSAYVFNYSTVNGSWTNSVVSTSSQESAVGTGGGGVNSGYYSVKQVSTSLSGLSCGTTYYWRLYATNTYGTNYSSTDNFTTSACNYGPTISTTTLNNATEQTLFQQTISATDAESDTIQYALTTAPTGMTIGSLNGLISWTPTEEQSGNSYTVTVTATDSTADINATAQKSYTIEAFEVNDAPQITSTPVIVATEDSVYTYNPVVVDDDDSAFTFSLLSKPVGMSINASNGEITWTPVNGQTTSGSVIIKVSDNDATNEGTTTQTFSISVTAVNDSPTLTTTAVTTATEDLSYVYNVGATDEEGDTLGYELTTAPTGMVIGSSTGEINWTPEASAIGDNAVVVAISDGNSSISHNFTVTVTAVNDTPIITSVAVTNGAESVAYQYTVVATDEENDSLTFSLTTAPSGMSINETNGLITWTPAAAAASYAENVVVEVSDGNSSESQSFTINVIADDDAPFISSTAVTTATENTLYQYQLSVVDSDDTSGGANHVYTLLQAPEGMIVDTSGLISWTPSDEQTGNFDVQVRVRDGADNDIQQDIQSYSITVAAVNDAPIITSSPSTSAVRFVEYTYQVVATDVDDDVSELTFALTSTQDNMTLSASGLLTWTPGSEDLSSGDITIAVTDGGEDGAVAVEQTFVITVSVFNFPPEITSEPVLTATEDVLYEYQVVVEDIDDENNGTDINFELTNAPDGMSVTSTGLIQWTPLEGVESASAILLTVTDGGENDSQAATQAFDIVVTQINDAPTITSTPTLAVLEGQQWLYQLTIVDPDDDVTQDASALTTTVVSTLGNALNVTDSGALSWTPQEGDLSSGEIIITVTDGGEDGATSAVQTFTVSVTSVNQGPEVAAVTSLNATEDLPYQYTLEVTDPDDQNDGQEITYQLVSGPIGMTVSATGVIDWTPAEGQLTSGDVIIQVADGGEDGAEAASVMFVITVTAVNDAPVFDSSPITEATEGQRYTYQVTATDVDNDNDALIFSLLQGPTDMTIVNGELNWTPGNNAKNADIVVVVSDGELTVQQSFSIIVTLVNDAPSFDSQPITLAVEDTLYTYDIITSDIDSENLTLLLLSGPNGMTLVDNKLSWTPTEGVVTGSVNLSLSDGLITELQSFDIAVTAVNDAPEVSAFEPQQITELQSIAVQAISTDVDSTEVAWSLSGAPLGMSISANGLISWQAPQFSAGQYTIDVVADDGGDTNHLGQQTLVVSVLLLDGDGDLVADYADNCPLVGNTAQLDTDMNGAGDVCDSDDDGDGLSDEIELAFGLNPLDKDDALTDLDGDGLSNLDEYLLCQSEGDTSCSTFNRDNVPPVITVENDAITVVSTGLLTAVDFTGNATANDLVSGNVDATLSNVGPYRPGRYDLVWQARDAEGNVATTTQRLDVLPLISVNGTRVIGEDQAVEVTLRLNGSAPEYPVTVGFEVSGTASSEDMDLVNGSVVIEQGQEGKIMFSTFADTLVEEDESVLIQLTSVDGFARLNAIANQQKQTLMIVDRNVAPELKLVARQNAQVAASIYQDQGLVTVTASSFDANNDQITLAISMTNGVTFDAISDNEITFDPTLLDTAFVRVTATADDGQQVTTLTKRLDIVAAAPTLSASNDSDGDGITDADEGFGDSDGDKVPDYLDSIDEPSLIATSIGGDQLIATDGGLQLSLGELAAADLSGGALINQQNIVNDAGEQVADDGFSVIGGLYDFEVSGLNDAIRQARVVIPLSQSIPLNATYRKFDGSQWLDFVADANNAIASAKTIAGICPDPEDDVYTAGLTSFDNCIRLTLSDGGPNDADGVVNGVIVDPGGVAITTTELTVSFDTPVLEKPTEQPEGGSSMNMLWLLFATFLVGTRRNLTMATCRELKKEMSK</sequence>
<gene>
    <name evidence="3" type="ORF">PN838_18910</name>
</gene>
<keyword evidence="4" id="KW-1185">Reference proteome</keyword>
<dbReference type="InterPro" id="IPR006644">
    <property type="entry name" value="Cadg"/>
</dbReference>
<dbReference type="InterPro" id="IPR053784">
    <property type="entry name" value="Choice_anch_U_dom"/>
</dbReference>
<dbReference type="SMART" id="SM00736">
    <property type="entry name" value="CADG"/>
    <property type="match status" value="7"/>
</dbReference>
<dbReference type="Proteomes" id="UP001528411">
    <property type="component" value="Unassembled WGS sequence"/>
</dbReference>
<keyword evidence="1" id="KW-0732">Signal</keyword>
<accession>A0ABT5FFW6</accession>
<dbReference type="SUPFAM" id="SSF141072">
    <property type="entry name" value="CalX-like"/>
    <property type="match status" value="1"/>
</dbReference>
<dbReference type="PROSITE" id="PS50268">
    <property type="entry name" value="CADHERIN_2"/>
    <property type="match status" value="2"/>
</dbReference>
<evidence type="ECO:0000259" key="2">
    <source>
        <dbReference type="PROSITE" id="PS50268"/>
    </source>
</evidence>
<dbReference type="InterPro" id="IPR038081">
    <property type="entry name" value="CalX-like_sf"/>
</dbReference>
<evidence type="ECO:0000256" key="1">
    <source>
        <dbReference type="SAM" id="SignalP"/>
    </source>
</evidence>
<comment type="caution">
    <text evidence="3">The sequence shown here is derived from an EMBL/GenBank/DDBJ whole genome shotgun (WGS) entry which is preliminary data.</text>
</comment>
<dbReference type="Pfam" id="PF17963">
    <property type="entry name" value="Big_9"/>
    <property type="match status" value="1"/>
</dbReference>
<name>A0ABT5FFW6_9GAMM</name>
<dbReference type="NCBIfam" id="NF041766">
    <property type="entry name" value="choice_anch_U"/>
    <property type="match status" value="1"/>
</dbReference>
<dbReference type="SUPFAM" id="SSF103647">
    <property type="entry name" value="TSP type-3 repeat"/>
    <property type="match status" value="1"/>
</dbReference>
<dbReference type="InterPro" id="IPR013783">
    <property type="entry name" value="Ig-like_fold"/>
</dbReference>
<dbReference type="Gene3D" id="4.10.1080.10">
    <property type="entry name" value="TSP type-3 repeat"/>
    <property type="match status" value="1"/>
</dbReference>
<evidence type="ECO:0000313" key="3">
    <source>
        <dbReference type="EMBL" id="MDC2890444.1"/>
    </source>
</evidence>
<protein>
    <submittedName>
        <fullName evidence="3">Ig domain-containing protein</fullName>
    </submittedName>
</protein>
<dbReference type="NCBIfam" id="NF012211">
    <property type="entry name" value="tand_rpt_95"/>
    <property type="match status" value="1"/>
</dbReference>
<reference evidence="3 4" key="1">
    <citation type="submission" date="2023-01" db="EMBL/GenBank/DDBJ databases">
        <title>Psychrosphaera sp. nov., isolated from marine algae.</title>
        <authorList>
            <person name="Bayburt H."/>
            <person name="Choi B.J."/>
            <person name="Kim J.M."/>
            <person name="Choi D.G."/>
            <person name="Jeon C.O."/>
        </authorList>
    </citation>
    <scope>NUCLEOTIDE SEQUENCE [LARGE SCALE GENOMIC DNA]</scope>
    <source>
        <strain evidence="3 4">G1-22</strain>
    </source>
</reference>
<feature type="signal peptide" evidence="1">
    <location>
        <begin position="1"/>
        <end position="25"/>
    </location>
</feature>
<dbReference type="Pfam" id="PF05345">
    <property type="entry name" value="He_PIG"/>
    <property type="match status" value="8"/>
</dbReference>
<dbReference type="InterPro" id="IPR015919">
    <property type="entry name" value="Cadherin-like_sf"/>
</dbReference>
<feature type="domain" description="Cadherin" evidence="2">
    <location>
        <begin position="226"/>
        <end position="331"/>
    </location>
</feature>
<dbReference type="EMBL" id="JAQOMS010000002">
    <property type="protein sequence ID" value="MDC2890444.1"/>
    <property type="molecule type" value="Genomic_DNA"/>
</dbReference>
<dbReference type="Gene3D" id="2.60.40.10">
    <property type="entry name" value="Immunoglobulins"/>
    <property type="match status" value="11"/>
</dbReference>
<dbReference type="InterPro" id="IPR002126">
    <property type="entry name" value="Cadherin-like_dom"/>
</dbReference>
<organism evidence="3 4">
    <name type="scientific">Psychrosphaera algicola</name>
    <dbReference type="NCBI Taxonomy" id="3023714"/>
    <lineage>
        <taxon>Bacteria</taxon>
        <taxon>Pseudomonadati</taxon>
        <taxon>Pseudomonadota</taxon>
        <taxon>Gammaproteobacteria</taxon>
        <taxon>Alteromonadales</taxon>
        <taxon>Pseudoalteromonadaceae</taxon>
        <taxon>Psychrosphaera</taxon>
    </lineage>
</organism>
<proteinExistence type="predicted"/>
<feature type="chain" id="PRO_5045761013" evidence="1">
    <location>
        <begin position="26"/>
        <end position="1992"/>
    </location>
</feature>
<dbReference type="SUPFAM" id="SSF49313">
    <property type="entry name" value="Cadherin-like"/>
    <property type="match status" value="12"/>
</dbReference>
<dbReference type="InterPro" id="IPR028974">
    <property type="entry name" value="TSP_type-3_rpt"/>
</dbReference>
<dbReference type="RefSeq" id="WP_272181641.1">
    <property type="nucleotide sequence ID" value="NZ_JAQOMS010000002.1"/>
</dbReference>
<feature type="domain" description="Cadherin" evidence="2">
    <location>
        <begin position="1006"/>
        <end position="1086"/>
    </location>
</feature>